<dbReference type="OrthoDB" id="8918678at2759"/>
<feature type="region of interest" description="Disordered" evidence="8">
    <location>
        <begin position="1320"/>
        <end position="1348"/>
    </location>
</feature>
<organism evidence="11 12">
    <name type="scientific">Obba rivulosa</name>
    <dbReference type="NCBI Taxonomy" id="1052685"/>
    <lineage>
        <taxon>Eukaryota</taxon>
        <taxon>Fungi</taxon>
        <taxon>Dikarya</taxon>
        <taxon>Basidiomycota</taxon>
        <taxon>Agaricomycotina</taxon>
        <taxon>Agaricomycetes</taxon>
        <taxon>Polyporales</taxon>
        <taxon>Gelatoporiaceae</taxon>
        <taxon>Obba</taxon>
    </lineage>
</organism>
<evidence type="ECO:0000256" key="1">
    <source>
        <dbReference type="ARBA" id="ARBA00004397"/>
    </source>
</evidence>
<feature type="domain" description="Sec16 Sec23-binding" evidence="9">
    <location>
        <begin position="950"/>
        <end position="1291"/>
    </location>
</feature>
<feature type="region of interest" description="Disordered" evidence="8">
    <location>
        <begin position="243"/>
        <end position="329"/>
    </location>
</feature>
<dbReference type="GO" id="GO:0012507">
    <property type="term" value="C:ER to Golgi transport vesicle membrane"/>
    <property type="evidence" value="ECO:0007669"/>
    <property type="project" value="TreeGrafter"/>
</dbReference>
<sequence length="1728" mass="182771">MSTAGEAASLFGAADSAADPFAAVLGGDQADVTTTPSHGTASEIFDSAPDSADLFSAQGYSEDAAPEIDNSSWLGTQQYELQGAAGAASYGSETAVYANQSQSNGWYDTFNNAATSQQPSYDSNTAYNAPLTTSQDHHNYTYDTYAPSSNTLETSYPNTAAPPVPDAMRAYEPRAPTTTVSYAPASSTTVTQDSYDPYRPSTISMHKEAAASMHSHAYVGTTPAVQAQHSSGLVIPPATVVAATPSAPPFRPKTSNAYDPPLLPPKPKRSIAPTWQAHPPTSQYMRSPPMVASPPLPAPPRSGRSPIPPPSLRQGALPPLPPTGVQPASPPAVLQTEAYVSNYAASVINEPSVVTGSDYTYRSEGLARASGVANDVHWSQLVNSPGDVPAAAYVRHDVQSTTTELERPVTEGAADFPGESFDPEAAVFGEEPFAPRHDDTMHIATARLKAGIEEVKARFDTPIVSPPPPRRNSTHSQTAYQPHSQADSRRGSQSSIGPPQPRVRPPDSSISAARARSPLSSSSVYEPFVGNRSPERANSPHEASEYGTDDSYTRPSDVYNGQYASSVTLSPPLASKDLQLRYAPDSANPASQSYADFQRATSPATSIHSILSPSTKTQDPYTSSLSDRIVSSSDLRARSQSNGSTYSAPAMRDDPYAPSRHVRKQPSESSSHGGSVSSYQYDTIPEGVVHESRPMASHDLATAQVLSIPTQNRSAYAPSPSLLGTNDPLGRTSARVPVISFGFGGKLVTCFHGADLLHTGFDVALSARQSTDVKLYALHKVVPRSALDTTAASYPGPLFSDPGTSSTSLIGTGMTSQIKTKKGLVAKYLEERSEELSRAISYLPQDSLETKRSEAKHTLVRLLKVMVENDGRLAGSSQVDAAVRAALVPRLGGAEAAKDGSPLAPGGPYIGETSSLTATPSMLRATLLSSPSNSAPLAVHSLRSSNLDTIQDFLLRGDRRGACHYASDEKLWAHALVIASSIDKDTWKDVVTEFVRSELADRDAGTAPLTSISESAGKAKASGGREALRVAYSLFAGQGAASVQELLPPKPLLQNSQTLQLPPSLSSSLASVTPVSPNFPSPAPAMEIPADVLAKWADTAAMMISNPMTAESVAALTALGDQLAANQWSEAAHACYLLCQASPGVGSPIARLGGLNSRIASNFFQHQDTIIFNEILEFAMSLVVPTKGQDAFTGLPYLQPFRFMRAAVLAELGHVQLAHRYCEAIANCVGRNPAYYNPMFVEQLKGLTDRLVAAPQLDKSISWIGSKMAKPSLDSIGNWLEGRLTKFIAGENDAVHHDDTATAVQQQPLAGPFANYSTISSTTSSTMPSPRHSQADLDGLPNSSPFRTGSAMAVRSMVPPPNALVNRAASAMDHVRPFERKPSPIPRVSSASATTTTFTNGSLYTQALNGYAFGSAAKHNPADVKQDEASSSDDAQSHEQLNSPSTGLWWGSSEAGSGAPTPTASTFVHLDEEPAVEGPPNGFFSLMDDPAFSITPTALKPADSVANGGSRSDFEDEEDDLGLGNSSKRAKARESTEREDSTPAQVEEVKPAQPQKPELKTASSGSWLSRIWKRSETPGPVRANLGQETTFYFDSELKRWVNKNAPAEAAKSGPPPPPARAQTASPGRSQGQLPTDISAGPPPARPATANAIDSSSGPPQRPAMRVRSNLVPTDSRDPSIPPTPMSAPPMGSTPPPADGPPPAGRAKAQAKRPIRNRYVDVFQQQQAA</sequence>
<evidence type="ECO:0000313" key="12">
    <source>
        <dbReference type="Proteomes" id="UP000250043"/>
    </source>
</evidence>
<evidence type="ECO:0000256" key="6">
    <source>
        <dbReference type="ARBA" id="ARBA00024687"/>
    </source>
</evidence>
<dbReference type="GO" id="GO:0005789">
    <property type="term" value="C:endoplasmic reticulum membrane"/>
    <property type="evidence" value="ECO:0007669"/>
    <property type="project" value="UniProtKB-SubCell"/>
</dbReference>
<keyword evidence="7" id="KW-0072">Autophagy</keyword>
<comment type="similarity">
    <text evidence="2 7">Belongs to the SEC16 family.</text>
</comment>
<feature type="compositionally biased region" description="Polar residues" evidence="8">
    <location>
        <begin position="474"/>
        <end position="497"/>
    </location>
</feature>
<feature type="region of interest" description="Disordered" evidence="8">
    <location>
        <begin position="178"/>
        <end position="198"/>
    </location>
</feature>
<feature type="domain" description="Sec16 central conserved" evidence="10">
    <location>
        <begin position="736"/>
        <end position="871"/>
    </location>
</feature>
<proteinExistence type="inferred from homology"/>
<dbReference type="Pfam" id="PF12931">
    <property type="entry name" value="TPR_Sec16"/>
    <property type="match status" value="1"/>
</dbReference>
<dbReference type="Gene3D" id="1.25.40.1030">
    <property type="match status" value="1"/>
</dbReference>
<name>A0A8E2DSS3_9APHY</name>
<evidence type="ECO:0000256" key="8">
    <source>
        <dbReference type="SAM" id="MobiDB-lite"/>
    </source>
</evidence>
<dbReference type="GO" id="GO:0007030">
    <property type="term" value="P:Golgi organization"/>
    <property type="evidence" value="ECO:0007669"/>
    <property type="project" value="TreeGrafter"/>
</dbReference>
<feature type="compositionally biased region" description="Low complexity" evidence="8">
    <location>
        <begin position="506"/>
        <end position="523"/>
    </location>
</feature>
<dbReference type="Pfam" id="PF12932">
    <property type="entry name" value="Sec16"/>
    <property type="match status" value="1"/>
</dbReference>
<dbReference type="InterPro" id="IPR024298">
    <property type="entry name" value="Sec16_Sec23-bd"/>
</dbReference>
<feature type="compositionally biased region" description="Polar residues" evidence="8">
    <location>
        <begin position="638"/>
        <end position="647"/>
    </location>
</feature>
<comment type="subcellular location">
    <subcellularLocation>
        <location evidence="1">Endoplasmic reticulum membrane</location>
        <topology evidence="1">Peripheral membrane protein</topology>
        <orientation evidence="1">Cytoplasmic side</orientation>
    </subcellularLocation>
</comment>
<evidence type="ECO:0000313" key="11">
    <source>
        <dbReference type="EMBL" id="OCH94992.1"/>
    </source>
</evidence>
<evidence type="ECO:0000256" key="3">
    <source>
        <dbReference type="ARBA" id="ARBA00022448"/>
    </source>
</evidence>
<feature type="compositionally biased region" description="Polar residues" evidence="8">
    <location>
        <begin position="604"/>
        <end position="622"/>
    </location>
</feature>
<dbReference type="CDD" id="cd09233">
    <property type="entry name" value="ACE1-Sec16-like"/>
    <property type="match status" value="1"/>
</dbReference>
<dbReference type="GO" id="GO:0006914">
    <property type="term" value="P:autophagy"/>
    <property type="evidence" value="ECO:0007669"/>
    <property type="project" value="UniProtKB-KW"/>
</dbReference>
<dbReference type="PANTHER" id="PTHR13402:SF6">
    <property type="entry name" value="SECRETORY 16, ISOFORM I"/>
    <property type="match status" value="1"/>
</dbReference>
<feature type="compositionally biased region" description="Pro residues" evidence="8">
    <location>
        <begin position="1679"/>
        <end position="1703"/>
    </location>
</feature>
<feature type="region of interest" description="Disordered" evidence="8">
    <location>
        <begin position="1495"/>
        <end position="1571"/>
    </location>
</feature>
<feature type="compositionally biased region" description="Low complexity" evidence="8">
    <location>
        <begin position="623"/>
        <end position="634"/>
    </location>
</feature>
<keyword evidence="7" id="KW-0472">Membrane</keyword>
<dbReference type="EMBL" id="KV722339">
    <property type="protein sequence ID" value="OCH94992.1"/>
    <property type="molecule type" value="Genomic_DNA"/>
</dbReference>
<feature type="compositionally biased region" description="Polar residues" evidence="8">
    <location>
        <begin position="1622"/>
        <end position="1635"/>
    </location>
</feature>
<feature type="compositionally biased region" description="Pro residues" evidence="8">
    <location>
        <begin position="318"/>
        <end position="329"/>
    </location>
</feature>
<evidence type="ECO:0000256" key="5">
    <source>
        <dbReference type="ARBA" id="ARBA00022892"/>
    </source>
</evidence>
<reference evidence="11 12" key="1">
    <citation type="submission" date="2016-07" db="EMBL/GenBank/DDBJ databases">
        <title>Draft genome of the white-rot fungus Obba rivulosa 3A-2.</title>
        <authorList>
            <consortium name="DOE Joint Genome Institute"/>
            <person name="Miettinen O."/>
            <person name="Riley R."/>
            <person name="Acob R."/>
            <person name="Barry K."/>
            <person name="Cullen D."/>
            <person name="De Vries R."/>
            <person name="Hainaut M."/>
            <person name="Hatakka A."/>
            <person name="Henrissat B."/>
            <person name="Hilden K."/>
            <person name="Kuo R."/>
            <person name="Labutti K."/>
            <person name="Lipzen A."/>
            <person name="Makela M.R."/>
            <person name="Sandor L."/>
            <person name="Spatafora J.W."/>
            <person name="Grigoriev I.V."/>
            <person name="Hibbett D.S."/>
        </authorList>
    </citation>
    <scope>NUCLEOTIDE SEQUENCE [LARGE SCALE GENOMIC DNA]</scope>
    <source>
        <strain evidence="11 12">3A-2</strain>
    </source>
</reference>
<dbReference type="Proteomes" id="UP000250043">
    <property type="component" value="Unassembled WGS sequence"/>
</dbReference>
<dbReference type="PANTHER" id="PTHR13402">
    <property type="entry name" value="RGPR-RELATED"/>
    <property type="match status" value="1"/>
</dbReference>
<dbReference type="GO" id="GO:0016192">
    <property type="term" value="P:vesicle-mediated transport"/>
    <property type="evidence" value="ECO:0007669"/>
    <property type="project" value="UniProtKB-KW"/>
</dbReference>
<gene>
    <name evidence="11" type="ORF">OBBRIDRAFT_788730</name>
</gene>
<feature type="region of interest" description="Disordered" evidence="8">
    <location>
        <begin position="458"/>
        <end position="570"/>
    </location>
</feature>
<comment type="function">
    <text evidence="6 7">Involved in the initiation of assembly of the COPII coat required for the formation of transport vesicles from the endoplasmic reticulum (ER) and the selection of cargo molecules. Also involved in autophagy.</text>
</comment>
<evidence type="ECO:0000259" key="10">
    <source>
        <dbReference type="Pfam" id="PF12932"/>
    </source>
</evidence>
<evidence type="ECO:0000259" key="9">
    <source>
        <dbReference type="Pfam" id="PF12931"/>
    </source>
</evidence>
<dbReference type="InterPro" id="IPR024340">
    <property type="entry name" value="Sec16_CCD"/>
</dbReference>
<feature type="compositionally biased region" description="Polar residues" evidence="8">
    <location>
        <begin position="178"/>
        <end position="194"/>
    </location>
</feature>
<feature type="region of interest" description="Disordered" evidence="8">
    <location>
        <begin position="1603"/>
        <end position="1728"/>
    </location>
</feature>
<dbReference type="GO" id="GO:0070973">
    <property type="term" value="P:protein localization to endoplasmic reticulum exit site"/>
    <property type="evidence" value="ECO:0007669"/>
    <property type="project" value="TreeGrafter"/>
</dbReference>
<keyword evidence="5 7" id="KW-0931">ER-Golgi transport</keyword>
<feature type="compositionally biased region" description="Pro residues" evidence="8">
    <location>
        <begin position="291"/>
        <end position="311"/>
    </location>
</feature>
<feature type="compositionally biased region" description="Basic and acidic residues" evidence="8">
    <location>
        <begin position="533"/>
        <end position="544"/>
    </location>
</feature>
<dbReference type="GO" id="GO:0015031">
    <property type="term" value="P:protein transport"/>
    <property type="evidence" value="ECO:0007669"/>
    <property type="project" value="UniProtKB-KW"/>
</dbReference>
<feature type="compositionally biased region" description="Basic and acidic residues" evidence="8">
    <location>
        <begin position="1532"/>
        <end position="1541"/>
    </location>
</feature>
<protein>
    <recommendedName>
        <fullName evidence="7">Protein transport protein sec16</fullName>
    </recommendedName>
</protein>
<accession>A0A8E2DSS3</accession>
<evidence type="ECO:0000256" key="4">
    <source>
        <dbReference type="ARBA" id="ARBA00022824"/>
    </source>
</evidence>
<keyword evidence="3 7" id="KW-0813">Transport</keyword>
<evidence type="ECO:0000256" key="2">
    <source>
        <dbReference type="ARBA" id="ARBA00005927"/>
    </source>
</evidence>
<keyword evidence="4 7" id="KW-0256">Endoplasmic reticulum</keyword>
<evidence type="ECO:0000256" key="7">
    <source>
        <dbReference type="RuleBase" id="RU364101"/>
    </source>
</evidence>
<keyword evidence="12" id="KW-1185">Reference proteome</keyword>
<dbReference type="GO" id="GO:0070971">
    <property type="term" value="C:endoplasmic reticulum exit site"/>
    <property type="evidence" value="ECO:0007669"/>
    <property type="project" value="TreeGrafter"/>
</dbReference>
<feature type="compositionally biased region" description="Low complexity" evidence="8">
    <location>
        <begin position="667"/>
        <end position="678"/>
    </location>
</feature>
<feature type="region of interest" description="Disordered" evidence="8">
    <location>
        <begin position="604"/>
        <end position="680"/>
    </location>
</feature>
<keyword evidence="7" id="KW-0653">Protein transport</keyword>
<feature type="region of interest" description="Disordered" evidence="8">
    <location>
        <begin position="1419"/>
        <end position="1465"/>
    </location>
</feature>